<dbReference type="GO" id="GO:0006915">
    <property type="term" value="P:apoptotic process"/>
    <property type="evidence" value="ECO:0007669"/>
    <property type="project" value="UniProtKB-KW"/>
</dbReference>
<dbReference type="SUPFAM" id="SSF50249">
    <property type="entry name" value="Nucleic acid-binding proteins"/>
    <property type="match status" value="1"/>
</dbReference>
<reference evidence="13" key="2">
    <citation type="submission" date="2025-08" db="UniProtKB">
        <authorList>
            <consortium name="Ensembl"/>
        </authorList>
    </citation>
    <scope>IDENTIFICATION</scope>
</reference>
<dbReference type="GO" id="GO:0051726">
    <property type="term" value="P:regulation of cell cycle"/>
    <property type="evidence" value="ECO:0007669"/>
    <property type="project" value="UniProtKB-KW"/>
</dbReference>
<evidence type="ECO:0000256" key="2">
    <source>
        <dbReference type="ARBA" id="ARBA00004496"/>
    </source>
</evidence>
<evidence type="ECO:0000256" key="7">
    <source>
        <dbReference type="ARBA" id="ARBA00023306"/>
    </source>
</evidence>
<dbReference type="GO" id="GO:0005634">
    <property type="term" value="C:nucleus"/>
    <property type="evidence" value="ECO:0007669"/>
    <property type="project" value="UniProtKB-SubCell"/>
</dbReference>
<dbReference type="GeneTree" id="ENSGT00390000014932"/>
<evidence type="ECO:0000256" key="3">
    <source>
        <dbReference type="ARBA" id="ARBA00022490"/>
    </source>
</evidence>
<feature type="region of interest" description="Disordered" evidence="11">
    <location>
        <begin position="822"/>
        <end position="845"/>
    </location>
</feature>
<dbReference type="EMBL" id="ABDC03006543">
    <property type="status" value="NOT_ANNOTATED_CDS"/>
    <property type="molecule type" value="Genomic_DNA"/>
</dbReference>
<evidence type="ECO:0000256" key="10">
    <source>
        <dbReference type="ARBA" id="ARBA00075896"/>
    </source>
</evidence>
<keyword evidence="3" id="KW-0963">Cytoplasm</keyword>
<dbReference type="RefSeq" id="XP_012591564.1">
    <property type="nucleotide sequence ID" value="XM_012736110.2"/>
</dbReference>
<evidence type="ECO:0000313" key="14">
    <source>
        <dbReference type="Proteomes" id="UP000694394"/>
    </source>
</evidence>
<dbReference type="PANTHER" id="PTHR35537:SF1">
    <property type="entry name" value="DNA DAMAGE-INDUCED APOPTOSIS SUPPRESSOR PROTEIN"/>
    <property type="match status" value="1"/>
</dbReference>
<dbReference type="Gene3D" id="2.40.50.140">
    <property type="entry name" value="Nucleic acid-binding proteins"/>
    <property type="match status" value="1"/>
</dbReference>
<dbReference type="Ensembl" id="ENSMICT00000029512.2">
    <property type="protein sequence ID" value="ENSMICP00000036606.1"/>
    <property type="gene ID" value="ENSMICG00000033865.2"/>
</dbReference>
<reference evidence="13" key="3">
    <citation type="submission" date="2025-09" db="UniProtKB">
        <authorList>
            <consortium name="Ensembl"/>
        </authorList>
    </citation>
    <scope>IDENTIFICATION</scope>
</reference>
<sequence length="1018" mass="113964">MNRRRKFLLASVLALQNSSFIYPSCRKCFSRIILVSKRSNCPKCGSTGEAENASYRYKLSLKVAESNKLFVITVFGSCLDTFFGLTATDLHKYLQDPNKIPETPDNDTAQNLLRKAVETCFVGQTFIFGVTNFESQDGKDSDFSYLRTCPDHKREIKALVACQIVLPDPGLAGFTVIHYFHQLLQTSNFRKLHCGSQVPNSHLLALDHSDSDLSSICGCDRTSYFFEFCSRDNFSRFWQPSIELTSIVSQLTENDDFSTAEQSKVLGILHQNKACISNAEATVSNSCHDPIQGSWSLVSYMDKKSTSEKLGEELGLQANQLSAVHSSHHEIGFTDSNLFTLKIQKPLESSNTKSFYSAMEIKNRYSQCELPCHQQHDVDTPISLRERSACCPPSSLRLEEIAGSSQDFDPEIWDDLPFSESLNKFLAVIESEIAVTQTDASSTKHHVGNDIDKLHTDHSRLSVTPQRTTGALHTPPVALRSSQATVKVNSGKNKLFYKCEANLSPSVQKESRSDNTAEAVSISSNRRDSLEYFLPNTCLSAPFSSSNDLEATVTLKTVRILPHRDDILLKPSTSESDHPCLTIKCCNGWEENSLSEMNEKLTTLYSRKYNDVLDLCKLENKQYYRWPKNQSDSFTVCKKLAYPLETLCSSPNRSTNTLKEKSHGHISNKLTQSYSSCYEGSYNASADLFDDIAKEMDIATEIAKKSQDILSQWGMSLAENHPSESDFSLRSISENSILPSQKLSLQSISVSRHPTTCSPPPHFQSDSEYNFEDSQDFVPCSQSTPITGFHQTRILGINGAFKKLSPLYSDFDVNYEKTRISPENDKQQAIPSCPQNIKTPRQNSRSSIVSGITQPEVFNHDPVAECIESSSDEWIPPTTQKVFLSDVLGFQVIGVKKYLAACISPDEKELPRKKLKHVRQRTGKCLKKELNNMLTETVTKQKTPKYNCKSSGWISKCPETHVLEASQLHPVLGLSSCSEVKRCLLFSENCPSSVSETKGTWSPELFSQKVAETQFLNV</sequence>
<evidence type="ECO:0000256" key="1">
    <source>
        <dbReference type="ARBA" id="ARBA00004123"/>
    </source>
</evidence>
<dbReference type="Proteomes" id="UP000694394">
    <property type="component" value="Chromosome 5"/>
</dbReference>
<keyword evidence="14" id="KW-1185">Reference proteome</keyword>
<feature type="compositionally biased region" description="Polar residues" evidence="11">
    <location>
        <begin position="827"/>
        <end position="845"/>
    </location>
</feature>
<protein>
    <recommendedName>
        <fullName evidence="9">DNA damage-induced apoptosis suppressor protein</fullName>
    </recommendedName>
    <alternativeName>
        <fullName evidence="10">Nitric oxide-inducible gene protein</fullName>
    </alternativeName>
</protein>
<dbReference type="Pfam" id="PF08646">
    <property type="entry name" value="Rep_fac-A_C"/>
    <property type="match status" value="1"/>
</dbReference>
<reference evidence="13" key="1">
    <citation type="submission" date="2016-12" db="EMBL/GenBank/DDBJ databases">
        <title>Mouse lemur reference genome and diversity panel.</title>
        <authorList>
            <person name="Harris R."/>
            <person name="Larsen P."/>
            <person name="Liu Y."/>
            <person name="Hughes D.S."/>
            <person name="Murali S."/>
            <person name="Raveendran M."/>
            <person name="Korchina V."/>
            <person name="Wang M."/>
            <person name="Jhangiani S."/>
            <person name="Bandaranaike D."/>
            <person name="Bellair M."/>
            <person name="Blankenburg K."/>
            <person name="Chao H."/>
            <person name="Dahdouli M."/>
            <person name="Dinh H."/>
            <person name="Doddapaneni H."/>
            <person name="English A."/>
            <person name="Firestine M."/>
            <person name="Gnanaolivu R."/>
            <person name="Gross S."/>
            <person name="Hernandez B."/>
            <person name="Javaid M."/>
            <person name="Jayaseelan J."/>
            <person name="Jones J."/>
            <person name="Khan Z."/>
            <person name="Kovar C."/>
            <person name="Kurapati P."/>
            <person name="Le B."/>
            <person name="Lee S."/>
            <person name="Li M."/>
            <person name="Mathew T."/>
            <person name="Narasimhan A."/>
            <person name="Ngo D."/>
            <person name="Nguyen L."/>
            <person name="Okwuonu G."/>
            <person name="Ongeri F."/>
            <person name="Osuji N."/>
            <person name="Pu L.-L."/>
            <person name="Puazo M."/>
            <person name="Quiroz J."/>
            <person name="Raj R."/>
            <person name="Rajbhandari K."/>
            <person name="Reid J.G."/>
            <person name="Santibanez J."/>
            <person name="Sexton D."/>
            <person name="Skinner E."/>
            <person name="Vee V."/>
            <person name="Weissenberger G."/>
            <person name="Wu Y."/>
            <person name="Xin Y."/>
            <person name="Han Y."/>
            <person name="Campbell C."/>
            <person name="Brown A."/>
            <person name="Sullivan B."/>
            <person name="Shelton J."/>
            <person name="Brown S."/>
            <person name="Dudchenko O."/>
            <person name="Machol I."/>
            <person name="Durand N."/>
            <person name="Shamim M."/>
            <person name="Lieberman A."/>
            <person name="Muzny D.M."/>
            <person name="Richards S."/>
            <person name="Yoder A."/>
            <person name="Worley K.C."/>
            <person name="Rogers J."/>
            <person name="Gibbs R.A."/>
        </authorList>
    </citation>
    <scope>NUCLEOTIDE SEQUENCE [LARGE SCALE GENOMIC DNA]</scope>
</reference>
<organism evidence="13 14">
    <name type="scientific">Microcebus murinus</name>
    <name type="common">Gray mouse lemur</name>
    <name type="synonym">Lemur murinus</name>
    <dbReference type="NCBI Taxonomy" id="30608"/>
    <lineage>
        <taxon>Eukaryota</taxon>
        <taxon>Metazoa</taxon>
        <taxon>Chordata</taxon>
        <taxon>Craniata</taxon>
        <taxon>Vertebrata</taxon>
        <taxon>Euteleostomi</taxon>
        <taxon>Mammalia</taxon>
        <taxon>Eutheria</taxon>
        <taxon>Euarchontoglires</taxon>
        <taxon>Primates</taxon>
        <taxon>Strepsirrhini</taxon>
        <taxon>Lemuriformes</taxon>
        <taxon>Cheirogaleidae</taxon>
        <taxon>Microcebus</taxon>
    </lineage>
</organism>
<evidence type="ECO:0000256" key="8">
    <source>
        <dbReference type="ARBA" id="ARBA00053253"/>
    </source>
</evidence>
<evidence type="ECO:0000259" key="12">
    <source>
        <dbReference type="Pfam" id="PF08646"/>
    </source>
</evidence>
<evidence type="ECO:0000256" key="4">
    <source>
        <dbReference type="ARBA" id="ARBA00022703"/>
    </source>
</evidence>
<evidence type="ECO:0000256" key="5">
    <source>
        <dbReference type="ARBA" id="ARBA00022810"/>
    </source>
</evidence>
<evidence type="ECO:0000256" key="6">
    <source>
        <dbReference type="ARBA" id="ARBA00023242"/>
    </source>
</evidence>
<dbReference type="FunFam" id="2.40.50.140:FF:000217">
    <property type="entry name" value="DNA damage induced apoptosis suppressor"/>
    <property type="match status" value="1"/>
</dbReference>
<evidence type="ECO:0000256" key="9">
    <source>
        <dbReference type="ARBA" id="ARBA00069059"/>
    </source>
</evidence>
<keyword evidence="4" id="KW-0053">Apoptosis</keyword>
<dbReference type="PANTHER" id="PTHR35537">
    <property type="entry name" value="DNA DAMAGE-INDUCIBLE APOPTOSIS SUPPRESSOR PROTEIN DDIAS"/>
    <property type="match status" value="1"/>
</dbReference>
<dbReference type="InterPro" id="IPR013955">
    <property type="entry name" value="Rep_factor-A_C"/>
</dbReference>
<accession>A0A8C5WB92</accession>
<feature type="domain" description="Replication factor A C-terminal" evidence="12">
    <location>
        <begin position="10"/>
        <end position="95"/>
    </location>
</feature>
<dbReference type="OrthoDB" id="9948238at2759"/>
<comment type="function">
    <text evidence="8">May be an anti-apoptotic protein involved in DNA repair or cell survival.</text>
</comment>
<proteinExistence type="predicted"/>
<evidence type="ECO:0000256" key="11">
    <source>
        <dbReference type="SAM" id="MobiDB-lite"/>
    </source>
</evidence>
<comment type="subcellular location">
    <subcellularLocation>
        <location evidence="2">Cytoplasm</location>
    </subcellularLocation>
    <subcellularLocation>
        <location evidence="1">Nucleus</location>
    </subcellularLocation>
</comment>
<dbReference type="AlphaFoldDB" id="A0A8C5WB92"/>
<dbReference type="GO" id="GO:0005737">
    <property type="term" value="C:cytoplasm"/>
    <property type="evidence" value="ECO:0007669"/>
    <property type="project" value="UniProtKB-SubCell"/>
</dbReference>
<keyword evidence="7" id="KW-0131">Cell cycle</keyword>
<name>A0A8C5WB92_MICMU</name>
<keyword evidence="5" id="KW-0338">Growth arrest</keyword>
<dbReference type="InterPro" id="IPR043522">
    <property type="entry name" value="DDIAS"/>
</dbReference>
<dbReference type="CTD" id="220042"/>
<evidence type="ECO:0000313" key="13">
    <source>
        <dbReference type="Ensembl" id="ENSMICP00000036606.1"/>
    </source>
</evidence>
<dbReference type="GO" id="GO:1902230">
    <property type="term" value="P:negative regulation of intrinsic apoptotic signaling pathway in response to DNA damage"/>
    <property type="evidence" value="ECO:0007669"/>
    <property type="project" value="Ensembl"/>
</dbReference>
<dbReference type="InterPro" id="IPR012340">
    <property type="entry name" value="NA-bd_OB-fold"/>
</dbReference>
<dbReference type="GO" id="GO:0097752">
    <property type="term" value="P:regulation of DNA stability"/>
    <property type="evidence" value="ECO:0007669"/>
    <property type="project" value="Ensembl"/>
</dbReference>
<keyword evidence="6" id="KW-0539">Nucleus</keyword>
<dbReference type="KEGG" id="mmur:105855249"/>
<gene>
    <name evidence="13" type="primary">DDIAS</name>
</gene>